<dbReference type="InterPro" id="IPR003527">
    <property type="entry name" value="MAP_kinase_CS"/>
</dbReference>
<dbReference type="AlphaFoldDB" id="A0A8S1JML1"/>
<sequence>MSKEEDHSEVEDHILRRFDLQEYKGKGAYGIVWKAYDTKTKQIVALKKVFDAFQNSTDAQRTYREVVFLKQLNNHDNIVKLISVIRADNNKDLYMVFEYMETDLHRVIRAELLNNMHIQYVMYQILKCLKYIHSGLLVHRDLKPANILINADCHIKVADFGLSRCLSETENNQEIPIMTEYVATRWYRAPEILFGSHYYSTAVDMWSVGCILGEMILGKACFAGTSTLDQIDKIIQLIGKPTISDLESINAPMGYQIIEQMDSKKQFSYHQFFPKANDLQIDFIKKLLVYNPKKRLTAEQALDHPYLKDFKQTEPETLLDQCITIPFNDNKKLKLQDYRDALYKGLITKKSNNLVSSNYSSYLTNKQSRNEPNPNSIVVKSDTEQYIYKQPVNQQQQQVRCKSRLDQRSESVSKKIAQTQYFNSQDIMRIQRQTDKSKSFHIDEEMPTVHKSITKQQLLDQQVPTTTHQKQQEKSYNRMKPSNGSKLSESKENSRINSVEGTINNHLLAQAQFNFHKRLQKKKQVSEIYGQPHPAQQNQKSKQVPKKSKTPDLKNYQMVHSRSLSQNKNISVSRSSSKPKTRGSPYYSEGKVLNSQPDMNGSFSKSFYNFNNLVNSNLPLYAKILSKHQNIVKFNQQKLRYESLKK</sequence>
<organism evidence="5 6">
    <name type="scientific">Paramecium primaurelia</name>
    <dbReference type="NCBI Taxonomy" id="5886"/>
    <lineage>
        <taxon>Eukaryota</taxon>
        <taxon>Sar</taxon>
        <taxon>Alveolata</taxon>
        <taxon>Ciliophora</taxon>
        <taxon>Intramacronucleata</taxon>
        <taxon>Oligohymenophorea</taxon>
        <taxon>Peniculida</taxon>
        <taxon>Parameciidae</taxon>
        <taxon>Paramecium</taxon>
    </lineage>
</organism>
<feature type="compositionally biased region" description="Polar residues" evidence="3">
    <location>
        <begin position="459"/>
        <end position="469"/>
    </location>
</feature>
<dbReference type="CDD" id="cd07852">
    <property type="entry name" value="STKc_MAPK15-like"/>
    <property type="match status" value="1"/>
</dbReference>
<evidence type="ECO:0000256" key="2">
    <source>
        <dbReference type="ARBA" id="ARBA00022840"/>
    </source>
</evidence>
<gene>
    <name evidence="5" type="ORF">PPRIM_AZ9-3.1.T0050025</name>
</gene>
<feature type="compositionally biased region" description="Polar residues" evidence="3">
    <location>
        <begin position="558"/>
        <end position="578"/>
    </location>
</feature>
<dbReference type="PROSITE" id="PS00108">
    <property type="entry name" value="PROTEIN_KINASE_ST"/>
    <property type="match status" value="1"/>
</dbReference>
<dbReference type="PROSITE" id="PS01351">
    <property type="entry name" value="MAPK"/>
    <property type="match status" value="1"/>
</dbReference>
<dbReference type="SMART" id="SM00220">
    <property type="entry name" value="S_TKc"/>
    <property type="match status" value="1"/>
</dbReference>
<dbReference type="PANTHER" id="PTHR24055">
    <property type="entry name" value="MITOGEN-ACTIVATED PROTEIN KINASE"/>
    <property type="match status" value="1"/>
</dbReference>
<dbReference type="PROSITE" id="PS50011">
    <property type="entry name" value="PROTEIN_KINASE_DOM"/>
    <property type="match status" value="1"/>
</dbReference>
<feature type="region of interest" description="Disordered" evidence="3">
    <location>
        <begin position="459"/>
        <end position="495"/>
    </location>
</feature>
<dbReference type="InterPro" id="IPR050117">
    <property type="entry name" value="MAPK"/>
</dbReference>
<feature type="region of interest" description="Disordered" evidence="3">
    <location>
        <begin position="532"/>
        <end position="595"/>
    </location>
</feature>
<dbReference type="GO" id="GO:0004707">
    <property type="term" value="F:MAP kinase activity"/>
    <property type="evidence" value="ECO:0007669"/>
    <property type="project" value="InterPro"/>
</dbReference>
<evidence type="ECO:0000259" key="4">
    <source>
        <dbReference type="PROSITE" id="PS50011"/>
    </source>
</evidence>
<evidence type="ECO:0000313" key="6">
    <source>
        <dbReference type="Proteomes" id="UP000688137"/>
    </source>
</evidence>
<dbReference type="EMBL" id="CAJJDM010000002">
    <property type="protein sequence ID" value="CAD8043374.1"/>
    <property type="molecule type" value="Genomic_DNA"/>
</dbReference>
<dbReference type="InterPro" id="IPR008271">
    <property type="entry name" value="Ser/Thr_kinase_AS"/>
</dbReference>
<dbReference type="GO" id="GO:0005524">
    <property type="term" value="F:ATP binding"/>
    <property type="evidence" value="ECO:0007669"/>
    <property type="project" value="UniProtKB-KW"/>
</dbReference>
<proteinExistence type="predicted"/>
<keyword evidence="6" id="KW-1185">Reference proteome</keyword>
<evidence type="ECO:0000256" key="3">
    <source>
        <dbReference type="SAM" id="MobiDB-lite"/>
    </source>
</evidence>
<evidence type="ECO:0000313" key="5">
    <source>
        <dbReference type="EMBL" id="CAD8043374.1"/>
    </source>
</evidence>
<dbReference type="FunFam" id="3.30.200.20:FF:001058">
    <property type="entry name" value="Mitogen-activated protein kinase"/>
    <property type="match status" value="1"/>
</dbReference>
<comment type="caution">
    <text evidence="5">The sequence shown here is derived from an EMBL/GenBank/DDBJ whole genome shotgun (WGS) entry which is preliminary data.</text>
</comment>
<accession>A0A8S1JML1</accession>
<dbReference type="FunFam" id="1.10.510.10:FF:000238">
    <property type="entry name" value="Mitogen-activated protein kinase"/>
    <property type="match status" value="1"/>
</dbReference>
<name>A0A8S1JML1_PARPR</name>
<keyword evidence="1" id="KW-0547">Nucleotide-binding</keyword>
<dbReference type="OMA" id="HIDEEMP"/>
<dbReference type="Pfam" id="PF00069">
    <property type="entry name" value="Pkinase"/>
    <property type="match status" value="1"/>
</dbReference>
<keyword evidence="2" id="KW-0067">ATP-binding</keyword>
<evidence type="ECO:0000256" key="1">
    <source>
        <dbReference type="ARBA" id="ARBA00022741"/>
    </source>
</evidence>
<feature type="domain" description="Protein kinase" evidence="4">
    <location>
        <begin position="18"/>
        <end position="307"/>
    </location>
</feature>
<dbReference type="Proteomes" id="UP000688137">
    <property type="component" value="Unassembled WGS sequence"/>
</dbReference>
<protein>
    <recommendedName>
        <fullName evidence="4">Protein kinase domain-containing protein</fullName>
    </recommendedName>
</protein>
<reference evidence="5" key="1">
    <citation type="submission" date="2021-01" db="EMBL/GenBank/DDBJ databases">
        <authorList>
            <consortium name="Genoscope - CEA"/>
            <person name="William W."/>
        </authorList>
    </citation>
    <scope>NUCLEOTIDE SEQUENCE</scope>
</reference>
<dbReference type="InterPro" id="IPR000719">
    <property type="entry name" value="Prot_kinase_dom"/>
</dbReference>